<dbReference type="GO" id="GO:0006281">
    <property type="term" value="P:DNA repair"/>
    <property type="evidence" value="ECO:0007669"/>
    <property type="project" value="UniProtKB-ARBA"/>
</dbReference>
<dbReference type="Gene3D" id="3.90.320.10">
    <property type="match status" value="1"/>
</dbReference>
<comment type="caution">
    <text evidence="1">The sequence shown here is derived from an EMBL/GenBank/DDBJ whole genome shotgun (WGS) entry which is preliminary data.</text>
</comment>
<dbReference type="EMBL" id="JARQZJ010000062">
    <property type="protein sequence ID" value="KAK9879786.1"/>
    <property type="molecule type" value="Genomic_DNA"/>
</dbReference>
<dbReference type="InterPro" id="IPR051703">
    <property type="entry name" value="NF-kappa-B_Signaling_Reg"/>
</dbReference>
<dbReference type="AlphaFoldDB" id="A0AAW1UG78"/>
<dbReference type="PANTHER" id="PTHR46609">
    <property type="entry name" value="EXONUCLEASE, PHAGE-TYPE/RECB, C-TERMINAL DOMAIN-CONTAINING PROTEIN"/>
    <property type="match status" value="1"/>
</dbReference>
<keyword evidence="2" id="KW-1185">Reference proteome</keyword>
<dbReference type="SUPFAM" id="SSF52980">
    <property type="entry name" value="Restriction endonuclease-like"/>
    <property type="match status" value="1"/>
</dbReference>
<sequence>MNLKNSNPRLVPYLDSTGNLCKSHDYSYQVQGLLHITRRSWCDFFVFTNVTFHVCRILRDDEFWKKIERKLAEFYLYYMLPELVDPKIPICKRSWMIEPIEDTALSAGAELSAGDNAISVKENLMDFKQSLFKIDSYPIGFSMPHANKQE</sequence>
<accession>A0AAW1UG78</accession>
<reference evidence="1 2" key="1">
    <citation type="submission" date="2023-03" db="EMBL/GenBank/DDBJ databases">
        <title>Genome insight into feeding habits of ladybird beetles.</title>
        <authorList>
            <person name="Li H.-S."/>
            <person name="Huang Y.-H."/>
            <person name="Pang H."/>
        </authorList>
    </citation>
    <scope>NUCLEOTIDE SEQUENCE [LARGE SCALE GENOMIC DNA]</scope>
    <source>
        <strain evidence="1">SYSU_2023b</strain>
        <tissue evidence="1">Whole body</tissue>
    </source>
</reference>
<dbReference type="PANTHER" id="PTHR46609:SF8">
    <property type="entry name" value="YQAJ VIRAL RECOMBINASE DOMAIN-CONTAINING PROTEIN"/>
    <property type="match status" value="1"/>
</dbReference>
<organism evidence="1 2">
    <name type="scientific">Henosepilachna vigintioctopunctata</name>
    <dbReference type="NCBI Taxonomy" id="420089"/>
    <lineage>
        <taxon>Eukaryota</taxon>
        <taxon>Metazoa</taxon>
        <taxon>Ecdysozoa</taxon>
        <taxon>Arthropoda</taxon>
        <taxon>Hexapoda</taxon>
        <taxon>Insecta</taxon>
        <taxon>Pterygota</taxon>
        <taxon>Neoptera</taxon>
        <taxon>Endopterygota</taxon>
        <taxon>Coleoptera</taxon>
        <taxon>Polyphaga</taxon>
        <taxon>Cucujiformia</taxon>
        <taxon>Coccinelloidea</taxon>
        <taxon>Coccinellidae</taxon>
        <taxon>Epilachninae</taxon>
        <taxon>Epilachnini</taxon>
        <taxon>Henosepilachna</taxon>
    </lineage>
</organism>
<protein>
    <submittedName>
        <fullName evidence="1">Uncharacterized protein</fullName>
    </submittedName>
</protein>
<name>A0AAW1UG78_9CUCU</name>
<dbReference type="InterPro" id="IPR011604">
    <property type="entry name" value="PDDEXK-like_dom_sf"/>
</dbReference>
<dbReference type="Proteomes" id="UP001431783">
    <property type="component" value="Unassembled WGS sequence"/>
</dbReference>
<gene>
    <name evidence="1" type="ORF">WA026_006849</name>
</gene>
<dbReference type="InterPro" id="IPR011335">
    <property type="entry name" value="Restrct_endonuc-II-like"/>
</dbReference>
<evidence type="ECO:0000313" key="1">
    <source>
        <dbReference type="EMBL" id="KAK9879786.1"/>
    </source>
</evidence>
<proteinExistence type="predicted"/>
<evidence type="ECO:0000313" key="2">
    <source>
        <dbReference type="Proteomes" id="UP001431783"/>
    </source>
</evidence>